<proteinExistence type="predicted"/>
<dbReference type="Pfam" id="PF10544">
    <property type="entry name" value="T5orf172"/>
    <property type="match status" value="1"/>
</dbReference>
<feature type="compositionally biased region" description="Polar residues" evidence="1">
    <location>
        <begin position="171"/>
        <end position="208"/>
    </location>
</feature>
<feature type="compositionally biased region" description="Polar residues" evidence="1">
    <location>
        <begin position="7"/>
        <end position="22"/>
    </location>
</feature>
<gene>
    <name evidence="3" type="ORF">J7T54_002576</name>
</gene>
<feature type="region of interest" description="Disordered" evidence="1">
    <location>
        <begin position="1"/>
        <end position="56"/>
    </location>
</feature>
<dbReference type="PANTHER" id="PTHR28094">
    <property type="entry name" value="MEIOTICALLY UP-REGULATED GENE 113 PROTEIN"/>
    <property type="match status" value="1"/>
</dbReference>
<accession>A0A9Q0BEG7</accession>
<feature type="domain" description="Bacteriophage T5 Orf172 DNA-binding" evidence="2">
    <location>
        <begin position="295"/>
        <end position="402"/>
    </location>
</feature>
<organism evidence="3 4">
    <name type="scientific">Emericellopsis cladophorae</name>
    <dbReference type="NCBI Taxonomy" id="2686198"/>
    <lineage>
        <taxon>Eukaryota</taxon>
        <taxon>Fungi</taxon>
        <taxon>Dikarya</taxon>
        <taxon>Ascomycota</taxon>
        <taxon>Pezizomycotina</taxon>
        <taxon>Sordariomycetes</taxon>
        <taxon>Hypocreomycetidae</taxon>
        <taxon>Hypocreales</taxon>
        <taxon>Bionectriaceae</taxon>
        <taxon>Emericellopsis</taxon>
    </lineage>
</organism>
<sequence length="409" mass="45786">MPFVANTPESLLNRNDSKNPASTCRGLTASGRPCRRPLATAGRTLQPPSRRRDDPANENLYCWQHREQANFSAHSSPGPRANATPILEEERPRTSLDTLADRLGLVDLQDKEKRKKTKQHKQGGPAKNPRIYRPPPKKAKEPTLEFCFCFKMPLEEKTPAPRPQPQPVQQHHANSQMSSPGRRTKQTLNASTASPAKSSRKSNISQTARLKDLIPDDLDTITASAILAELAKPHSEAEEPGYIYMFWLTPEAKAGARAAPVDAARQMLAPPSPSPRNRRVSDTVLPYADTTRGSGKKTMVLKIGRAANVQRRMNQWQRQCGREVEVLRYYPYASSTAPLDAPPRTTPHVKKVERLVHIELAGRGLKADAGACDACGREHREWFEVDASRKGVRDVDEIIRRWVEWDEGR</sequence>
<reference evidence="3" key="2">
    <citation type="submission" date="2022-07" db="EMBL/GenBank/DDBJ databases">
        <authorList>
            <person name="Goncalves M.F.M."/>
            <person name="Hilario S."/>
            <person name="Van De Peer Y."/>
            <person name="Esteves A.C."/>
            <person name="Alves A."/>
        </authorList>
    </citation>
    <scope>NUCLEOTIDE SEQUENCE</scope>
    <source>
        <strain evidence="3">MUM 19.33</strain>
    </source>
</reference>
<dbReference type="PANTHER" id="PTHR28094:SF2">
    <property type="entry name" value="BACTERIOPHAGE T5 ORF172 DNA-BINDING DOMAIN-CONTAINING PROTEIN"/>
    <property type="match status" value="1"/>
</dbReference>
<evidence type="ECO:0000313" key="3">
    <source>
        <dbReference type="EMBL" id="KAI6781219.1"/>
    </source>
</evidence>
<dbReference type="RefSeq" id="XP_051362075.1">
    <property type="nucleotide sequence ID" value="XM_051506739.1"/>
</dbReference>
<evidence type="ECO:0000313" key="4">
    <source>
        <dbReference type="Proteomes" id="UP001055219"/>
    </source>
</evidence>
<dbReference type="OrthoDB" id="2417614at2759"/>
<name>A0A9Q0BEG7_9HYPO</name>
<feature type="region of interest" description="Disordered" evidence="1">
    <location>
        <begin position="69"/>
        <end position="138"/>
    </location>
</feature>
<dbReference type="AlphaFoldDB" id="A0A9Q0BEG7"/>
<feature type="region of interest" description="Disordered" evidence="1">
    <location>
        <begin position="157"/>
        <end position="208"/>
    </location>
</feature>
<reference evidence="3" key="1">
    <citation type="journal article" date="2021" name="J Fungi (Basel)">
        <title>Genomic and Metabolomic Analyses of the Marine Fungus Emericellopsis cladophorae: Insights into Saltwater Adaptability Mechanisms and Its Biosynthetic Potential.</title>
        <authorList>
            <person name="Goncalves M.F.M."/>
            <person name="Hilario S."/>
            <person name="Van de Peer Y."/>
            <person name="Esteves A.C."/>
            <person name="Alves A."/>
        </authorList>
    </citation>
    <scope>NUCLEOTIDE SEQUENCE</scope>
    <source>
        <strain evidence="3">MUM 19.33</strain>
    </source>
</reference>
<dbReference type="SMART" id="SM00974">
    <property type="entry name" value="T5orf172"/>
    <property type="match status" value="1"/>
</dbReference>
<dbReference type="InterPro" id="IPR018306">
    <property type="entry name" value="Phage_T5_Orf172_DNA-bd"/>
</dbReference>
<comment type="caution">
    <text evidence="3">The sequence shown here is derived from an EMBL/GenBank/DDBJ whole genome shotgun (WGS) entry which is preliminary data.</text>
</comment>
<dbReference type="InterPro" id="IPR053006">
    <property type="entry name" value="Meiosis_regulatory"/>
</dbReference>
<keyword evidence="4" id="KW-1185">Reference proteome</keyword>
<evidence type="ECO:0000256" key="1">
    <source>
        <dbReference type="SAM" id="MobiDB-lite"/>
    </source>
</evidence>
<protein>
    <recommendedName>
        <fullName evidence="2">Bacteriophage T5 Orf172 DNA-binding domain-containing protein</fullName>
    </recommendedName>
</protein>
<dbReference type="EMBL" id="JAGIXG020000024">
    <property type="protein sequence ID" value="KAI6781219.1"/>
    <property type="molecule type" value="Genomic_DNA"/>
</dbReference>
<evidence type="ECO:0000259" key="2">
    <source>
        <dbReference type="SMART" id="SM00974"/>
    </source>
</evidence>
<dbReference type="GeneID" id="75829087"/>
<dbReference type="Proteomes" id="UP001055219">
    <property type="component" value="Unassembled WGS sequence"/>
</dbReference>